<reference evidence="1 2" key="1">
    <citation type="journal article" date="2018" name="Biotechnol. Biofuels">
        <title>Integrative visual omics of the white-rot fungus Polyporus brumalis exposes the biotechnological potential of its oxidative enzymes for delignifying raw plant biomass.</title>
        <authorList>
            <person name="Miyauchi S."/>
            <person name="Rancon A."/>
            <person name="Drula E."/>
            <person name="Hage H."/>
            <person name="Chaduli D."/>
            <person name="Favel A."/>
            <person name="Grisel S."/>
            <person name="Henrissat B."/>
            <person name="Herpoel-Gimbert I."/>
            <person name="Ruiz-Duenas F.J."/>
            <person name="Chevret D."/>
            <person name="Hainaut M."/>
            <person name="Lin J."/>
            <person name="Wang M."/>
            <person name="Pangilinan J."/>
            <person name="Lipzen A."/>
            <person name="Lesage-Meessen L."/>
            <person name="Navarro D."/>
            <person name="Riley R."/>
            <person name="Grigoriev I.V."/>
            <person name="Zhou S."/>
            <person name="Raouche S."/>
            <person name="Rosso M.N."/>
        </authorList>
    </citation>
    <scope>NUCLEOTIDE SEQUENCE [LARGE SCALE GENOMIC DNA]</scope>
    <source>
        <strain evidence="1 2">BRFM 1820</strain>
    </source>
</reference>
<dbReference type="OrthoDB" id="2797114at2759"/>
<sequence>LVDSEGHVFTVLSSPPRDAAWPDIIRWAAAKFAWAQKQLSEIEPLPDHRRGPYFSVNTGLSFGQGQQRVGNLKNSARRQWILDQLLNDPDIRRIANVSSGSLENYAPNVYQYYKETLDAILESDSSLRRNFVDNVFAAATFNLGPQAVTYVHLDHLNLAFGLCAVTALGDYDYKKGGHLVLWDAKLIIEFPPGTTILLPSAILRHSNVAIRPGETRYSLTQYSAAGLFRWVKCGFRSQKSAQAAGYDMRKDYEEWKDGYQMYSKVSDLRPDCA</sequence>
<evidence type="ECO:0008006" key="3">
    <source>
        <dbReference type="Google" id="ProtNLM"/>
    </source>
</evidence>
<evidence type="ECO:0000313" key="1">
    <source>
        <dbReference type="EMBL" id="RDX40787.1"/>
    </source>
</evidence>
<dbReference type="EMBL" id="KZ857537">
    <property type="protein sequence ID" value="RDX40787.1"/>
    <property type="molecule type" value="Genomic_DNA"/>
</dbReference>
<dbReference type="AlphaFoldDB" id="A0A371CKL4"/>
<keyword evidence="2" id="KW-1185">Reference proteome</keyword>
<name>A0A371CKL4_9APHY</name>
<dbReference type="Gene3D" id="3.60.130.30">
    <property type="match status" value="1"/>
</dbReference>
<evidence type="ECO:0000313" key="2">
    <source>
        <dbReference type="Proteomes" id="UP000256964"/>
    </source>
</evidence>
<dbReference type="Proteomes" id="UP000256964">
    <property type="component" value="Unassembled WGS sequence"/>
</dbReference>
<dbReference type="STRING" id="139420.A0A371CKL4"/>
<feature type="non-terminal residue" evidence="1">
    <location>
        <position position="273"/>
    </location>
</feature>
<proteinExistence type="predicted"/>
<accession>A0A371CKL4</accession>
<gene>
    <name evidence="1" type="ORF">OH76DRAFT_1365679</name>
</gene>
<organism evidence="1 2">
    <name type="scientific">Lentinus brumalis</name>
    <dbReference type="NCBI Taxonomy" id="2498619"/>
    <lineage>
        <taxon>Eukaryota</taxon>
        <taxon>Fungi</taxon>
        <taxon>Dikarya</taxon>
        <taxon>Basidiomycota</taxon>
        <taxon>Agaricomycotina</taxon>
        <taxon>Agaricomycetes</taxon>
        <taxon>Polyporales</taxon>
        <taxon>Polyporaceae</taxon>
        <taxon>Lentinus</taxon>
    </lineage>
</organism>
<protein>
    <recommendedName>
        <fullName evidence="3">Prolyl 4-hydroxylase alpha subunit Fe(2+) 2OG dioxygenase domain-containing protein</fullName>
    </recommendedName>
</protein>